<dbReference type="SUPFAM" id="SSF55486">
    <property type="entry name" value="Metalloproteases ('zincins'), catalytic domain"/>
    <property type="match status" value="1"/>
</dbReference>
<keyword evidence="1 4" id="KW-0121">Carboxypeptidase</keyword>
<keyword evidence="2" id="KW-0862">Zinc</keyword>
<dbReference type="CDD" id="cd06460">
    <property type="entry name" value="M32_Taq"/>
    <property type="match status" value="1"/>
</dbReference>
<dbReference type="Pfam" id="PF02074">
    <property type="entry name" value="Peptidase_M32"/>
    <property type="match status" value="1"/>
</dbReference>
<feature type="binding site" evidence="2">
    <location>
        <position position="267"/>
    </location>
    <ligand>
        <name>Zn(2+)</name>
        <dbReference type="ChEBI" id="CHEBI:29105"/>
        <note>catalytic</note>
    </ligand>
</feature>
<evidence type="ECO:0000256" key="2">
    <source>
        <dbReference type="PIRSR" id="PIRSR006615-1"/>
    </source>
</evidence>
<keyword evidence="1" id="KW-0645">Protease</keyword>
<name>A0A2Z3LBS3_9BACT</name>
<evidence type="ECO:0000256" key="1">
    <source>
        <dbReference type="PIRNR" id="PIRNR006615"/>
    </source>
</evidence>
<dbReference type="PRINTS" id="PR00998">
    <property type="entry name" value="CRBOXYPTASET"/>
</dbReference>
<keyword evidence="1 4" id="KW-0378">Hydrolase</keyword>
<comment type="similarity">
    <text evidence="1">Belongs to the peptidase M32 family.</text>
</comment>
<comment type="catalytic activity">
    <reaction evidence="1">
        <text>Release of a C-terminal amino acid with broad specificity, except for -Pro.</text>
        <dbReference type="EC" id="3.4.17.19"/>
    </reaction>
</comment>
<organism evidence="4 5">
    <name type="scientific">Candidatus Cardinium hertigii</name>
    <dbReference type="NCBI Taxonomy" id="247481"/>
    <lineage>
        <taxon>Bacteria</taxon>
        <taxon>Pseudomonadati</taxon>
        <taxon>Bacteroidota</taxon>
        <taxon>Cytophagia</taxon>
        <taxon>Cytophagales</taxon>
        <taxon>Amoebophilaceae</taxon>
        <taxon>Candidatus Cardinium</taxon>
    </lineage>
</organism>
<dbReference type="Gene3D" id="1.10.1370.30">
    <property type="match status" value="1"/>
</dbReference>
<feature type="binding site" evidence="2">
    <location>
        <position position="297"/>
    </location>
    <ligand>
        <name>Zn(2+)</name>
        <dbReference type="ChEBI" id="CHEBI:29105"/>
        <note>catalytic</note>
    </ligand>
</feature>
<sequence length="502" mass="58273">MSLYKDFIEKFSHIQLLRQIEQLLEWDQQVCMPAAAVEIRSKQLAYLASLLYKETTSAAYRDALEAMIDINTENIKIKDLSFTEAANLREWARDFKRMTKLTKSFIQTYYTVVTKATEVWKEAKKTANFALFSPWLQKVVALNQEKANLLGYTTTPYDALLDLYEPGITTEDLSSLFSDLEYFLLDKVKRTSGKNSPYEVYFEGSFAQADLMSFNQLILDSLGLYNNHNSRVDFSVHPFCMGIHPTDVRFTIHKDNGLLENIFATLHEGGHALYELGLSKEEWATPAGQAASMGLHESQSRWWEVMVGKSLPFWKYFYPKFQMIFPQFKQLALSDFYQHINHIRPSCVRIYADEITYPLHIILRFKLEKQLIEGTIEVEDVPHLWNDEMKRLLGITPTNDAEGCLQDIHWSSGSFGYFPTYALGNIYAAQCFHAFEQSFPAWKENIATGKFSFMRDWLRERIHQFGRIYSVAQIIQSITETPMAVQSYKEYITQKYTNLAIF</sequence>
<dbReference type="PIRSF" id="PIRSF006615">
    <property type="entry name" value="Zn_crbxpep_Taq"/>
    <property type="match status" value="1"/>
</dbReference>
<dbReference type="RefSeq" id="WP_109997084.1">
    <property type="nucleotide sequence ID" value="NZ_CP029619.1"/>
</dbReference>
<dbReference type="EMBL" id="CP029619">
    <property type="protein sequence ID" value="AWN81642.1"/>
    <property type="molecule type" value="Genomic_DNA"/>
</dbReference>
<reference evidence="4 5" key="1">
    <citation type="submission" date="2018-05" db="EMBL/GenBank/DDBJ databases">
        <title>Candidatus Cardinium hertigii Genome Assembly.</title>
        <authorList>
            <person name="Showmaker K.C."/>
            <person name="Walden K.O."/>
            <person name="Fields C.J."/>
            <person name="Lambert K.N."/>
            <person name="Hudson M.E."/>
        </authorList>
    </citation>
    <scope>NUCLEOTIDE SEQUENCE [LARGE SCALE GENOMIC DNA]</scope>
    <source>
        <strain evidence="5">cHgTN10</strain>
    </source>
</reference>
<evidence type="ECO:0000313" key="5">
    <source>
        <dbReference type="Proteomes" id="UP000245872"/>
    </source>
</evidence>
<comment type="cofactor">
    <cofactor evidence="2">
        <name>Zn(2+)</name>
        <dbReference type="ChEBI" id="CHEBI:29105"/>
    </cofactor>
    <text evidence="2">Binds 1 zinc ion per subunit.</text>
</comment>
<keyword evidence="1 2" id="KW-0479">Metal-binding</keyword>
<feature type="binding site" evidence="2">
    <location>
        <position position="271"/>
    </location>
    <ligand>
        <name>Zn(2+)</name>
        <dbReference type="ChEBI" id="CHEBI:29105"/>
        <note>catalytic</note>
    </ligand>
</feature>
<dbReference type="KEGG" id="cher:DK880_00313"/>
<dbReference type="AlphaFoldDB" id="A0A2Z3LBS3"/>
<gene>
    <name evidence="4" type="primary">ypwA</name>
    <name evidence="4" type="ORF">DK880_00313</name>
</gene>
<dbReference type="PANTHER" id="PTHR34217">
    <property type="entry name" value="METAL-DEPENDENT CARBOXYPEPTIDASE"/>
    <property type="match status" value="1"/>
</dbReference>
<dbReference type="GO" id="GO:0046872">
    <property type="term" value="F:metal ion binding"/>
    <property type="evidence" value="ECO:0007669"/>
    <property type="project" value="UniProtKB-KW"/>
</dbReference>
<keyword evidence="5" id="KW-1185">Reference proteome</keyword>
<dbReference type="EC" id="3.4.17.19" evidence="1"/>
<evidence type="ECO:0000256" key="3">
    <source>
        <dbReference type="PIRSR" id="PIRSR006615-2"/>
    </source>
</evidence>
<feature type="active site" description="Proton donor/acceptor" evidence="3">
    <location>
        <position position="268"/>
    </location>
</feature>
<dbReference type="GO" id="GO:0006508">
    <property type="term" value="P:proteolysis"/>
    <property type="evidence" value="ECO:0007669"/>
    <property type="project" value="UniProtKB-UniRule"/>
</dbReference>
<keyword evidence="1" id="KW-0482">Metalloprotease</keyword>
<accession>A0A2Z3LBS3</accession>
<dbReference type="GO" id="GO:0004181">
    <property type="term" value="F:metallocarboxypeptidase activity"/>
    <property type="evidence" value="ECO:0007669"/>
    <property type="project" value="UniProtKB-UniRule"/>
</dbReference>
<dbReference type="PROSITE" id="PS52034">
    <property type="entry name" value="PEPTIDASE_M32"/>
    <property type="match status" value="1"/>
</dbReference>
<dbReference type="OrthoDB" id="9772308at2"/>
<protein>
    <recommendedName>
        <fullName evidence="1">Metal-dependent carboxypeptidase</fullName>
        <ecNumber evidence="1">3.4.17.19</ecNumber>
    </recommendedName>
</protein>
<dbReference type="PANTHER" id="PTHR34217:SF1">
    <property type="entry name" value="CARBOXYPEPTIDASE 1"/>
    <property type="match status" value="1"/>
</dbReference>
<dbReference type="Proteomes" id="UP000245872">
    <property type="component" value="Chromosome"/>
</dbReference>
<comment type="function">
    <text evidence="1">Broad specificity carboxypetidase that releases amino acids sequentially from the C-terminus, including neutral, aromatic, polar and basic residues.</text>
</comment>
<dbReference type="InterPro" id="IPR001333">
    <property type="entry name" value="Peptidase_M32_Taq"/>
</dbReference>
<proteinExistence type="inferred from homology"/>
<evidence type="ECO:0000313" key="4">
    <source>
        <dbReference type="EMBL" id="AWN81642.1"/>
    </source>
</evidence>